<proteinExistence type="predicted"/>
<dbReference type="RefSeq" id="WP_133902303.1">
    <property type="nucleotide sequence ID" value="NZ_SOCP01000003.1"/>
</dbReference>
<comment type="caution">
    <text evidence="1">The sequence shown here is derived from an EMBL/GenBank/DDBJ whole genome shotgun (WGS) entry which is preliminary data.</text>
</comment>
<protein>
    <recommendedName>
        <fullName evidence="3">DUF2277 domain-containing protein</fullName>
    </recommendedName>
</protein>
<dbReference type="AlphaFoldDB" id="A0A4R7VYQ6"/>
<dbReference type="EMBL" id="SOCP01000003">
    <property type="protein sequence ID" value="TDV55214.1"/>
    <property type="molecule type" value="Genomic_DNA"/>
</dbReference>
<reference evidence="1 2" key="1">
    <citation type="submission" date="2019-03" db="EMBL/GenBank/DDBJ databases">
        <title>Genomic Encyclopedia of Archaeal and Bacterial Type Strains, Phase II (KMG-II): from individual species to whole genera.</title>
        <authorList>
            <person name="Goeker M."/>
        </authorList>
    </citation>
    <scope>NUCLEOTIDE SEQUENCE [LARGE SCALE GENOMIC DNA]</scope>
    <source>
        <strain evidence="1 2">DSM 45499</strain>
    </source>
</reference>
<accession>A0A4R7VYQ6</accession>
<gene>
    <name evidence="1" type="ORF">CLV71_103455</name>
</gene>
<dbReference type="InterPro" id="IPR018735">
    <property type="entry name" value="DUF2277"/>
</dbReference>
<evidence type="ECO:0008006" key="3">
    <source>
        <dbReference type="Google" id="ProtNLM"/>
    </source>
</evidence>
<dbReference type="Proteomes" id="UP000294927">
    <property type="component" value="Unassembled WGS sequence"/>
</dbReference>
<dbReference type="Pfam" id="PF10041">
    <property type="entry name" value="DUF2277"/>
    <property type="match status" value="1"/>
</dbReference>
<name>A0A4R7VYQ6_9PSEU</name>
<evidence type="ECO:0000313" key="2">
    <source>
        <dbReference type="Proteomes" id="UP000294927"/>
    </source>
</evidence>
<organism evidence="1 2">
    <name type="scientific">Actinophytocola oryzae</name>
    <dbReference type="NCBI Taxonomy" id="502181"/>
    <lineage>
        <taxon>Bacteria</taxon>
        <taxon>Bacillati</taxon>
        <taxon>Actinomycetota</taxon>
        <taxon>Actinomycetes</taxon>
        <taxon>Pseudonocardiales</taxon>
        <taxon>Pseudonocardiaceae</taxon>
    </lineage>
</organism>
<evidence type="ECO:0000313" key="1">
    <source>
        <dbReference type="EMBL" id="TDV55214.1"/>
    </source>
</evidence>
<keyword evidence="2" id="KW-1185">Reference proteome</keyword>
<sequence>MCRNITALRGLEPAATAEEIQAAALQYVRKVAGIQSVTDKTRAAIEQAVAEIAASTTRLLAELPPRKQPPPTVPPLRRPEVRARIAARAAAKD</sequence>